<keyword evidence="7" id="KW-0378">Hydrolase</keyword>
<evidence type="ECO:0000256" key="17">
    <source>
        <dbReference type="SAM" id="Phobius"/>
    </source>
</evidence>
<evidence type="ECO:0000256" key="10">
    <source>
        <dbReference type="ARBA" id="ARBA00023136"/>
    </source>
</evidence>
<evidence type="ECO:0000256" key="5">
    <source>
        <dbReference type="ARBA" id="ARBA00022692"/>
    </source>
</evidence>
<dbReference type="GO" id="GO:0016324">
    <property type="term" value="C:apical plasma membrane"/>
    <property type="evidence" value="ECO:0007669"/>
    <property type="project" value="UniProtKB-SubCell"/>
</dbReference>
<evidence type="ECO:0000256" key="16">
    <source>
        <dbReference type="SAM" id="MobiDB-lite"/>
    </source>
</evidence>
<evidence type="ECO:0000256" key="14">
    <source>
        <dbReference type="ARBA" id="ARBA00023295"/>
    </source>
</evidence>
<feature type="region of interest" description="Disordered" evidence="16">
    <location>
        <begin position="4322"/>
        <end position="4385"/>
    </location>
</feature>
<evidence type="ECO:0000256" key="13">
    <source>
        <dbReference type="ARBA" id="ARBA00023268"/>
    </source>
</evidence>
<dbReference type="Proteomes" id="UP000664991">
    <property type="component" value="Unassembled WGS sequence"/>
</dbReference>
<evidence type="ECO:0000256" key="6">
    <source>
        <dbReference type="ARBA" id="ARBA00022737"/>
    </source>
</evidence>
<dbReference type="CDD" id="cd14752">
    <property type="entry name" value="GH31_N"/>
    <property type="match status" value="4"/>
</dbReference>
<keyword evidence="9 17" id="KW-1133">Transmembrane helix</keyword>
<dbReference type="PROSITE" id="PS51448">
    <property type="entry name" value="P_TREFOIL_2"/>
    <property type="match status" value="4"/>
</dbReference>
<dbReference type="Gene3D" id="3.20.20.80">
    <property type="entry name" value="Glycosidases"/>
    <property type="match status" value="4"/>
</dbReference>
<dbReference type="SUPFAM" id="SSF74650">
    <property type="entry name" value="Galactose mutarotase-like"/>
    <property type="match status" value="4"/>
</dbReference>
<comment type="subcellular location">
    <subcellularLocation>
        <location evidence="1">Apical cell membrane</location>
        <topology evidence="1">Single-pass type II membrane protein</topology>
    </subcellularLocation>
</comment>
<evidence type="ECO:0000259" key="18">
    <source>
        <dbReference type="PROSITE" id="PS51448"/>
    </source>
</evidence>
<dbReference type="PROSITE" id="PS00707">
    <property type="entry name" value="GLYCOSYL_HYDROL_F31_2"/>
    <property type="match status" value="1"/>
</dbReference>
<gene>
    <name evidence="19" type="ORF">JEQ12_015790</name>
</gene>
<dbReference type="CDD" id="cd06602">
    <property type="entry name" value="GH31_MGAM_SI_GAA"/>
    <property type="match status" value="4"/>
</dbReference>
<organism evidence="19 20">
    <name type="scientific">Ovis aries</name>
    <name type="common">Sheep</name>
    <dbReference type="NCBI Taxonomy" id="9940"/>
    <lineage>
        <taxon>Eukaryota</taxon>
        <taxon>Metazoa</taxon>
        <taxon>Chordata</taxon>
        <taxon>Craniata</taxon>
        <taxon>Vertebrata</taxon>
        <taxon>Euteleostomi</taxon>
        <taxon>Mammalia</taxon>
        <taxon>Eutheria</taxon>
        <taxon>Laurasiatheria</taxon>
        <taxon>Artiodactyla</taxon>
        <taxon>Ruminantia</taxon>
        <taxon>Pecora</taxon>
        <taxon>Bovidae</taxon>
        <taxon>Caprinae</taxon>
        <taxon>Ovis</taxon>
    </lineage>
</organism>
<keyword evidence="12" id="KW-0325">Glycoprotein</keyword>
<evidence type="ECO:0000313" key="20">
    <source>
        <dbReference type="Proteomes" id="UP000664991"/>
    </source>
</evidence>
<evidence type="ECO:0000256" key="7">
    <source>
        <dbReference type="ARBA" id="ARBA00022801"/>
    </source>
</evidence>
<feature type="domain" description="P-type" evidence="18">
    <location>
        <begin position="2722"/>
        <end position="2772"/>
    </location>
</feature>
<keyword evidence="8" id="KW-0735">Signal-anchor</keyword>
<proteinExistence type="inferred from homology"/>
<sequence length="4912" mass="544879">MTAVAKDFIQPSSLCQMARKKLKKFTTLELMLSILLLVVFIITIPIFVLSARDSLESQDSGTTVSPDPGTSTTPGSAECPVVNDSERINCIPDQSPTKATCDQRGCCWSPQGTISKPWCYYSKNHGYRVGGDLMNTNAGFTAQLERLSSPSLFGNNVNNVLLTAEYQTSNRFHFKLTDQNQNRYEVPHEHVQPFTGNAASSLTYKVEVSKQPFGIKVIRTSNNRVLFDSSVGPLLFAHQFLQLSIRLPSANVYGLGEHVHQQYRHDMNWKTWPIFARDTTPNGDGTNLYGAQTFFLCLEDASGLSFGVFLLNSNAMEVFLQPTPAITYRTIGGILDFYVFLGSTPEQVVQEYLELIGRPALPSYWALGFHLSRYDYGTLENMKEVVERNRAAQLPYDVQHADIDYMDARKDFTYDPVAFKGFPEFVKELHNNGQKLVIIVDPAISNNSSLSNPYGPYDRGSDMKIWVNTSDGVTPLIGEVWPGKTVFPDYTNPKCTAWWTNEFELFHSQVEFDGIWIDMNEVANFVDGSVSGCSTSNLNYPPFTPKILDGYLFSKSICMDAVQHWGQQYDVHNLYGYSMAIATSETVKTVFPNKRSLILTRSTFAGSGKFAAHWLGDNAATWNDLRWSIPGILEFNLFGIPMVGADICGFILDTSEELCRRWMQLGAFYPFSRNHNGQGYKAQDPASFGADSLLLNSSRHYLTVRYTLLPYLYTLFYRAHSRGDTVARPLLHEFYQDSNTWDVHQQFLWGPGLLITPVLDEGAEKVTAYMPDAVWYDYETGVQERWRKQKVEMELPGDKIGLHLRGGYIFPTQQPATTTVASRRNPLGLIIALDENKEAKGELFWDDGETKDTVANNLYLLCEFSVTQNRLEVKILQSTYTDPNNLAFKEIKILGTQELKNVAVKQNGVPVQVSPNVTYDSNLQVALITGIDLVLGGTYTVEWDVKIRDEEKIDCYPDQTGVSAENCTARGCVWEESSSRVVPFCYFVSDLYSVSDVQYDSHGASAVISLKTSQYAHSFPSVPVNSLRLTVTYHKDYMLQFKIYDPSNNRYEVPVPLNIPNVPSGTPESQLYAVLIKENPFGIEIRRKSTGTVIWDSQLLGFTFNDMFIRISTRLPSRYLYGFGETEHTAFRRDLGWNTWGMFSRDQPPGYKKNCYGVHPYYMAMEEDGSAHGVLLLNSNAMDVTFQPLPALTYRTTGGILDFYVVLGPTPELVTQQYTELIGRPVMVPYWSLGFQLCRYGYQNDSEIASLYDAMVAAQIPYDVQYSDIDYMERQLDFTLDVEFEGFPALITRMKADGMRVIIILDPAISGNETKPYLPFTRGVEDDVFIKDPSDGSIVWGKVWPDFPDVVINSSLDWDSQVEKYRAFVAFPDFFRNSTIAWWKRELKELYTNPREPEKSLKFDGLWIDMNEPASFVNGAVLPGCKNATLNNPPYMPHLESRDLGLSSKTLCMESQQVLPDGSPVRHYDVHSLYGWAQTRPTYEAVQEVTGQRGIVITRSTFPSSGRWGGHWLGDNTAAWDQLKKSIIGMMEFSLFGISYTGADICGFFQDAEYEMCARWMQLGAFYPFARNHNTIGTRRQDPVSWNSTFVTISKSVLETRYTLLPYFYTLMHKASTEGSTVVRPLLHEFVSDRVTWTIDSQFLLGPAFLVSPVLEANARDVTAYFPKARWYDYYTGVDIQSMGEWKSLPAPLDHINLHVRGGYVLPWQEPAQNTHLSRQKFFGFKVALDDEGTAEGWLFWDDGQSIDTYEKGQYYLAHFSVSQNTMQSHIIFNKYISDTNPLRLGYFEVWGVGSDSISSVSISVSGVVITPTFSYNSTTQMARKLSALEILLIIFIIIVLAVDILLLMLLLEKPSGASFVPECPEIPESERIDCAPGQEVTEDVCRQKYKCCWKPVPDTAIPWCFFPRNWGYEISNRIENTSTGCTARLRRLPSPSLFGYDVIDTLFTAEHQTSNRFHFKITDFNNMRYEVPHENVKLFDGNADASNLSYHLEVIHKPFGIKIMRTSNKRVLLDTSIGPLQFAQQYLQLSMRLPSANVYGLGEHVHQQYRHNMTWKTWPIFTRDATPTEGMINLYGAHTFFLCLEDTSGFSFGVFLMNSNAMEVTLQPAPAVTYRTIGGILDFYVFLGNTPEQVVQEYLELVGRPFLPPYWSLGFQLSRRNYGGIDGLKNVVNRTREAEIPYDVQYSDIDYMDEKKGFTIDGVAFHGLSDFAKELHQNGLKYVIIMNPGILNNSDYQPYVNGSRKGVWILGNKGFAVGQAYPGWTVFPDFTNSDCTEWWKEQFSEFYKTLEFDGVWIEMDEVSSFLQSSDQDCEVNNFNFPPFKPRVLDHLLFSRTLCMDTEFREGLHYDVHSLYGYTMARATDVAMETIFPKKRHFILSRSTFAGSGKFAAHWLGDNAARWDDLRWSIPGILEFNLFGIPMVGANICGYTENVTEELCRRWMQLGAFYPLSRNHNGPGFRDQDPAAFSENNAMLLESSRYYLNIRYTLLPYLYTLFYRAHTLGETVARPLVHEFYQDPATWEVHEQFLWGPGLLITPVLYEGLNYARAYIPDAIWYDYETQVAIEWRKQFVELLLPGDRIGLHLRGGYIFPIQRPNTTTEASRKNSLGLIIALDSKREANGELYWDDGVSKDAVTENSYILYNFSITSNRLQATIIHANYTDPDKLTFTDIMILGMDKEPTNFTVSLNDATTSISNVVYTESTKVVNITDLKGLVLGQAFSIQWDLPVSDLQKFNCFPEQPAVSEESCRERGCLWEPTTVPGVPTCFYDTIPSYAASNIQYLPTGITVDLTHLTASEAAEAMVPLPSSRDKLPPPAATAKAASASDTLSATVGFLRLSVIYHTENMLQFKIYDPTNKRYEVPVPLNTPSSPVGSPENRLYDVKIRNNPFGIQIRRKSSSTVIWDSQLPGFTFRDMFLSISTRLPSQYLYGFGETEHTTFRRNISWHTWGMFARDEPPAYKKNSYGVHPYYMALEGDGSAHGVLLLNSNAMDVTFQPTPALTYRTTGGILDFYMVLGPTPELVTQQYTELIGRPAMIPYWALGFQLSRYGYQDDYEISSLYVAMTAAQIPYDVQHVDIDYMDRKLDFTLSPSFQNLGLLIEQMKKNGTRFVLVLDPAISGNETQYLTFTRGKESDVFIKWPDNSDIVWGKVLPDLPNVNVDGSLDLETQVKLYKAHVAFPDFLRNNTAAWWKREIEELYRNPREPEKSLKFDGLWINMNEPSNFVNGSVTGCRNEILNNPPYVPYLEARDQGLSSQTLCMESQQVLPDGSPVRHYDVHSLYGWAQTRPTYEAVQEVTGQRGIVITRSTFPSSGRWGGHWLGDNTAAWDQLKKSIIGMMECSLFGISYTGADICGFFGDAEYEMCVRWMQLGAFYPFSRNHNTFGTRRQDPVAWDSAFEMFSRKVLQTRYTLLPYLYTLMHKAHAEGSTVVRPLLHEFTEERTTWDIDHQFMLGPAILISPVLENNTFQVQAYFPRARWYDYSTGSGNESTGEWKVLEAPLDHINVHVRGGYILPWQEPAMNTQSSRQKYMGLIVALDDNGRAEGQLFWDDGQSIDTFENGNYFLANFTAAQSVLQIQMIHNNYLSDTNSLKVGYISIWGINSTDITQVTVSYDNQQFMVMNFKSDPYNQTLNIQLTDKIISLEKLTEVTWIHGGPIVSTTAMASTFPMSSSRPSAASTAAAASDTTSSSASSGTGTSTAESTSAALPTTTTSFPTSAAEVSAGATVANTSASLPTNTAPESTSVMLPATTMPYPTSATEVSTSTTVPNTTIHFPINTTTDSTDITLPITTMPYPTSTAEFSTSTTVPNTTIHFPINTTTDSTNVTLPITTMPYPASTAEVSTSTTVPNTTIHFPINTTTDSTNVTLPITTMPYPASTAEVSTSTTVPNTTIHFPINTTTDSTDITLPITTMPYPTSTAEFSTSTTVPNTTIHFPINTTTDSTNVTLPITTMPYPTSTAEVSTSTTVPNTTIHFPINTTTDSTNVTLPITTMPYPASTAEVSTSTTVPNTTIHFPINTTTDSTNVTLPITTMPYPASTAEVSTSTTVPNTTIHFPINTTTDSTDITLPITTMPYPTSTAEFSTSTTVPNTTIHFPINTTTDSTNVTLPITTMPYPASTAEVSTSTTVPNTTIHFPINTTTDSTNVTLPITTMPYPASTAEVSTSTTVPNTTIHFPINTTTDSTNVTLPITTMPYPTNMPYSTSTTDVSTSTSVPNTTVSFPINTTTNSTDITLPITAMPYPTSTTDVSTSTTVPNTTISSPINITTDSTDITLPVTAMPYPTSTIDVSTSTTLSNTTISSPINITTDSTNAPLPITTMPYPTSTAEVSTSTSVPNATLSSPVDTTTDSTDITLPVTAMPYPTSTTDASTSTTVPNTTLSSPINITTDSTNVPLPVTTVPYPTSATEVSTSTTVPNATLSSPVDTTTDSTDITLPVTDTPYTTSATDVSTSTTVPNTTLSSPINITTDSTNVPLPVTTMPYPTSATEVSTSTTVPNTTLSSPVNTTTTDNTHFTLPVTAMPSYTTSTTEVSTSTAVPNTTISSPINTTTDSTNVPLPVTTMPYPTSTAEVSTSATVLNTTISSPMNATTDSTNVPLPVTTMPFPTSATEVSTSTTVPNTTISSPINITIDSTNVPLPVTTMPYPTSTAEVSTSTSVPNTTVSSSINTTTDSTDITLPVTAMPYSTSTTDVSTSTTIPNTTISSPMNATTDDSTNVPLPVTTMPFPTSATEVSTSTSVPNTTITSPKYTTTDSTDITLPVTATPYPTSATDVTTSTTVPNTTMSSPINITTDSTNVPLPVTTVPYPTSATEVTTSTTVPNATLSSPIDTTTDSTDITLPITDTPYTTSATEATTSTTVPDITISSPMNTTADSTNVPLPVTTMPFPTSSTEVSASTAVSNTTIPSPTNTTRVQH</sequence>
<feature type="compositionally biased region" description="Low complexity" evidence="16">
    <location>
        <begin position="4322"/>
        <end position="4381"/>
    </location>
</feature>
<dbReference type="FunFam" id="4.10.110.10:FF:000003">
    <property type="entry name" value="Maltase-glucoamylase, intestinal"/>
    <property type="match status" value="1"/>
</dbReference>
<keyword evidence="6" id="KW-0677">Repeat</keyword>
<dbReference type="CDD" id="cd00111">
    <property type="entry name" value="Trefoil"/>
    <property type="match status" value="4"/>
</dbReference>
<dbReference type="Pfam" id="PF21365">
    <property type="entry name" value="Glyco_hydro_31_3rd"/>
    <property type="match status" value="4"/>
</dbReference>
<feature type="region of interest" description="Disordered" evidence="16">
    <location>
        <begin position="4769"/>
        <end position="4788"/>
    </location>
</feature>
<feature type="region of interest" description="Disordered" evidence="16">
    <location>
        <begin position="4684"/>
        <end position="4711"/>
    </location>
</feature>
<feature type="compositionally biased region" description="Low complexity" evidence="16">
    <location>
        <begin position="4527"/>
        <end position="4552"/>
    </location>
</feature>
<feature type="transmembrane region" description="Helical" evidence="17">
    <location>
        <begin position="27"/>
        <end position="49"/>
    </location>
</feature>
<evidence type="ECO:0000256" key="8">
    <source>
        <dbReference type="ARBA" id="ARBA00022968"/>
    </source>
</evidence>
<dbReference type="InterPro" id="IPR017957">
    <property type="entry name" value="P_trefoil_CS"/>
</dbReference>
<evidence type="ECO:0000256" key="3">
    <source>
        <dbReference type="ARBA" id="ARBA00022475"/>
    </source>
</evidence>
<feature type="compositionally biased region" description="Low complexity" evidence="16">
    <location>
        <begin position="4405"/>
        <end position="4453"/>
    </location>
</feature>
<dbReference type="FunFam" id="2.60.40.1760:FF:000001">
    <property type="entry name" value="Maltase-glucoamylase, intestinal"/>
    <property type="match status" value="4"/>
</dbReference>
<dbReference type="Pfam" id="PF01055">
    <property type="entry name" value="Glyco_hydro_31_2nd"/>
    <property type="match status" value="4"/>
</dbReference>
<keyword evidence="4" id="KW-0765">Sulfation</keyword>
<dbReference type="SUPFAM" id="SSF51445">
    <property type="entry name" value="(Trans)glycosidases"/>
    <property type="match status" value="4"/>
</dbReference>
<dbReference type="Gene3D" id="2.60.40.1180">
    <property type="entry name" value="Golgi alpha-mannosidase II"/>
    <property type="match status" value="8"/>
</dbReference>
<evidence type="ECO:0000256" key="1">
    <source>
        <dbReference type="ARBA" id="ARBA00004655"/>
    </source>
</evidence>
<dbReference type="PANTHER" id="PTHR22762">
    <property type="entry name" value="ALPHA-GLUCOSIDASE"/>
    <property type="match status" value="1"/>
</dbReference>
<dbReference type="FunFam" id="2.60.40.1180:FF:000005">
    <property type="entry name" value="Maltase-glucoamylase, intestinal"/>
    <property type="match status" value="4"/>
</dbReference>
<feature type="domain" description="P-type" evidence="18">
    <location>
        <begin position="77"/>
        <end position="123"/>
    </location>
</feature>
<accession>A0A836A845</accession>
<feature type="region of interest" description="Disordered" evidence="16">
    <location>
        <begin position="4527"/>
        <end position="4555"/>
    </location>
</feature>
<protein>
    <recommendedName>
        <fullName evidence="18">P-type domain-containing protein</fullName>
    </recommendedName>
</protein>
<evidence type="ECO:0000313" key="19">
    <source>
        <dbReference type="EMBL" id="KAG5210596.1"/>
    </source>
</evidence>
<evidence type="ECO:0000256" key="12">
    <source>
        <dbReference type="ARBA" id="ARBA00023180"/>
    </source>
</evidence>
<dbReference type="EMBL" id="JAEMGP010000004">
    <property type="protein sequence ID" value="KAG5210596.1"/>
    <property type="molecule type" value="Genomic_DNA"/>
</dbReference>
<feature type="domain" description="P-type" evidence="18">
    <location>
        <begin position="1862"/>
        <end position="1909"/>
    </location>
</feature>
<dbReference type="InterPro" id="IPR011013">
    <property type="entry name" value="Gal_mutarotase_sf_dom"/>
</dbReference>
<feature type="compositionally biased region" description="Polar residues" evidence="16">
    <location>
        <begin position="57"/>
        <end position="75"/>
    </location>
</feature>
<keyword evidence="10 17" id="KW-0472">Membrane</keyword>
<dbReference type="SMART" id="SM00018">
    <property type="entry name" value="PD"/>
    <property type="match status" value="4"/>
</dbReference>
<keyword evidence="14" id="KW-0326">Glycosidase</keyword>
<reference evidence="19 20" key="1">
    <citation type="submission" date="2020-12" db="EMBL/GenBank/DDBJ databases">
        <title>De novo assembly of Tibetan sheep genome.</title>
        <authorList>
            <person name="Li X."/>
        </authorList>
    </citation>
    <scope>NUCLEOTIDE SEQUENCE [LARGE SCALE GENOMIC DNA]</scope>
    <source>
        <tissue evidence="19">Heart</tissue>
    </source>
</reference>
<dbReference type="InterPro" id="IPR000322">
    <property type="entry name" value="Glyco_hydro_31_TIM"/>
</dbReference>
<feature type="compositionally biased region" description="Low complexity" evidence="16">
    <location>
        <begin position="4725"/>
        <end position="4736"/>
    </location>
</feature>
<keyword evidence="5 17" id="KW-0812">Transmembrane</keyword>
<feature type="compositionally biased region" description="Low complexity" evidence="16">
    <location>
        <begin position="4769"/>
        <end position="4784"/>
    </location>
</feature>
<feature type="region of interest" description="Disordered" evidence="16">
    <location>
        <begin position="4725"/>
        <end position="4744"/>
    </location>
</feature>
<dbReference type="Gene3D" id="4.10.110.10">
    <property type="entry name" value="Spasmolytic Protein, domain 1"/>
    <property type="match status" value="4"/>
</dbReference>
<comment type="caution">
    <text evidence="19">The sequence shown here is derived from an EMBL/GenBank/DDBJ whole genome shotgun (WGS) entry which is preliminary data.</text>
</comment>
<dbReference type="PANTHER" id="PTHR22762:SF63">
    <property type="entry name" value="MALTASE-GLUCOAMYLASE"/>
    <property type="match status" value="1"/>
</dbReference>
<dbReference type="GO" id="GO:0012505">
    <property type="term" value="C:endomembrane system"/>
    <property type="evidence" value="ECO:0007669"/>
    <property type="project" value="UniProtKB-ARBA"/>
</dbReference>
<dbReference type="GO" id="GO:0005737">
    <property type="term" value="C:cytoplasm"/>
    <property type="evidence" value="ECO:0007669"/>
    <property type="project" value="UniProtKB-ARBA"/>
</dbReference>
<feature type="region of interest" description="Disordered" evidence="16">
    <location>
        <begin position="4809"/>
        <end position="4851"/>
    </location>
</feature>
<feature type="transmembrane region" description="Helical" evidence="17">
    <location>
        <begin position="1798"/>
        <end position="1816"/>
    </location>
</feature>
<feature type="region of interest" description="Disordered" evidence="16">
    <location>
        <begin position="4482"/>
        <end position="4512"/>
    </location>
</feature>
<dbReference type="Pfam" id="PF00088">
    <property type="entry name" value="Trefoil"/>
    <property type="match status" value="4"/>
</dbReference>
<keyword evidence="11" id="KW-1015">Disulfide bond</keyword>
<dbReference type="Gene3D" id="2.60.40.1760">
    <property type="entry name" value="glycosyl hydrolase (family 31)"/>
    <property type="match status" value="4"/>
</dbReference>
<dbReference type="InterPro" id="IPR044913">
    <property type="entry name" value="P_trefoil_dom_sf"/>
</dbReference>
<feature type="domain" description="P-type" evidence="18">
    <location>
        <begin position="943"/>
        <end position="989"/>
    </location>
</feature>
<dbReference type="FunFam" id="3.20.20.80:FF:000016">
    <property type="entry name" value="Maltase-glucoamylase, intestinal"/>
    <property type="match status" value="4"/>
</dbReference>
<feature type="compositionally biased region" description="Low complexity" evidence="16">
    <location>
        <begin position="4684"/>
        <end position="4702"/>
    </location>
</feature>
<dbReference type="GO" id="GO:0030246">
    <property type="term" value="F:carbohydrate binding"/>
    <property type="evidence" value="ECO:0007669"/>
    <property type="project" value="InterPro"/>
</dbReference>
<keyword evidence="13" id="KW-0511">Multifunctional enzyme</keyword>
<dbReference type="GO" id="GO:0005975">
    <property type="term" value="P:carbohydrate metabolic process"/>
    <property type="evidence" value="ECO:0007669"/>
    <property type="project" value="InterPro"/>
</dbReference>
<dbReference type="InterPro" id="IPR017853">
    <property type="entry name" value="GH"/>
</dbReference>
<evidence type="ECO:0000256" key="2">
    <source>
        <dbReference type="ARBA" id="ARBA00007806"/>
    </source>
</evidence>
<dbReference type="InterPro" id="IPR013780">
    <property type="entry name" value="Glyco_hydro_b"/>
</dbReference>
<evidence type="ECO:0000256" key="9">
    <source>
        <dbReference type="ARBA" id="ARBA00022989"/>
    </source>
</evidence>
<dbReference type="GO" id="GO:0004558">
    <property type="term" value="F:alpha-1,4-glucosidase activity"/>
    <property type="evidence" value="ECO:0007669"/>
    <property type="project" value="TreeGrafter"/>
</dbReference>
<comment type="caution">
    <text evidence="15">Lacks conserved residue(s) required for the propagation of feature annotation.</text>
</comment>
<keyword evidence="3" id="KW-1003">Cell membrane</keyword>
<feature type="compositionally biased region" description="Polar residues" evidence="16">
    <location>
        <begin position="4454"/>
        <end position="4465"/>
    </location>
</feature>
<dbReference type="FunFam" id="2.60.40.1180:FF:000001">
    <property type="entry name" value="Maltase-glucoamylase, intestinal"/>
    <property type="match status" value="4"/>
</dbReference>
<feature type="region of interest" description="Disordered" evidence="16">
    <location>
        <begin position="4405"/>
        <end position="4465"/>
    </location>
</feature>
<dbReference type="InterPro" id="IPR030458">
    <property type="entry name" value="Glyco_hydro_31_AS"/>
</dbReference>
<dbReference type="InterPro" id="IPR048395">
    <property type="entry name" value="Glyco_hydro_31_C"/>
</dbReference>
<evidence type="ECO:0000256" key="11">
    <source>
        <dbReference type="ARBA" id="ARBA00023157"/>
    </source>
</evidence>
<feature type="region of interest" description="Disordered" evidence="16">
    <location>
        <begin position="4647"/>
        <end position="4667"/>
    </location>
</feature>
<dbReference type="SUPFAM" id="SSF51011">
    <property type="entry name" value="Glycosyl hydrolase domain"/>
    <property type="match status" value="4"/>
</dbReference>
<feature type="compositionally biased region" description="Low complexity" evidence="16">
    <location>
        <begin position="4885"/>
        <end position="4912"/>
    </location>
</feature>
<name>A0A836A845_SHEEP</name>
<evidence type="ECO:0000256" key="4">
    <source>
        <dbReference type="ARBA" id="ARBA00022641"/>
    </source>
</evidence>
<dbReference type="InterPro" id="IPR000519">
    <property type="entry name" value="P_trefoil_dom"/>
</dbReference>
<dbReference type="PROSITE" id="PS00129">
    <property type="entry name" value="GLYCOSYL_HYDROL_F31_1"/>
    <property type="match status" value="2"/>
</dbReference>
<feature type="transmembrane region" description="Helical" evidence="17">
    <location>
        <begin position="1828"/>
        <end position="1852"/>
    </location>
</feature>
<comment type="similarity">
    <text evidence="2">Belongs to the glycosyl hydrolase 31 family.</text>
</comment>
<feature type="region of interest" description="Disordered" evidence="16">
    <location>
        <begin position="4884"/>
        <end position="4912"/>
    </location>
</feature>
<feature type="region of interest" description="Disordered" evidence="16">
    <location>
        <begin position="57"/>
        <end position="79"/>
    </location>
</feature>
<dbReference type="InterPro" id="IPR030459">
    <property type="entry name" value="Glyco_hydro_31_CS"/>
</dbReference>
<feature type="region of interest" description="Disordered" evidence="16">
    <location>
        <begin position="3678"/>
        <end position="3717"/>
    </location>
</feature>
<evidence type="ECO:0000256" key="15">
    <source>
        <dbReference type="PROSITE-ProRule" id="PRU00779"/>
    </source>
</evidence>
<dbReference type="PROSITE" id="PS00025">
    <property type="entry name" value="P_TREFOIL_1"/>
    <property type="match status" value="1"/>
</dbReference>
<dbReference type="SUPFAM" id="SSF57492">
    <property type="entry name" value="Trefoil"/>
    <property type="match status" value="3"/>
</dbReference>